<comment type="caution">
    <text evidence="2">The sequence shown here is derived from an EMBL/GenBank/DDBJ whole genome shotgun (WGS) entry which is preliminary data.</text>
</comment>
<reference evidence="2 3" key="1">
    <citation type="submission" date="2023-09" db="EMBL/GenBank/DDBJ databases">
        <authorList>
            <person name="Rey-Velasco X."/>
        </authorList>
    </citation>
    <scope>NUCLEOTIDE SEQUENCE [LARGE SCALE GENOMIC DNA]</scope>
    <source>
        <strain evidence="2 3">F117</strain>
    </source>
</reference>
<gene>
    <name evidence="2" type="ORF">RM539_06755</name>
</gene>
<keyword evidence="3" id="KW-1185">Reference proteome</keyword>
<evidence type="ECO:0000313" key="3">
    <source>
        <dbReference type="Proteomes" id="UP001262582"/>
    </source>
</evidence>
<protein>
    <recommendedName>
        <fullName evidence="4">Sensor of ECF-type sigma factor</fullName>
    </recommendedName>
</protein>
<proteinExistence type="predicted"/>
<feature type="chain" id="PRO_5047533669" description="Sensor of ECF-type sigma factor" evidence="1">
    <location>
        <begin position="20"/>
        <end position="146"/>
    </location>
</feature>
<evidence type="ECO:0000313" key="2">
    <source>
        <dbReference type="EMBL" id="MDT0676279.1"/>
    </source>
</evidence>
<dbReference type="RefSeq" id="WP_311502615.1">
    <property type="nucleotide sequence ID" value="NZ_JAVRHK010000003.1"/>
</dbReference>
<feature type="signal peptide" evidence="1">
    <location>
        <begin position="1"/>
        <end position="19"/>
    </location>
</feature>
<keyword evidence="1" id="KW-0732">Signal</keyword>
<evidence type="ECO:0000256" key="1">
    <source>
        <dbReference type="SAM" id="SignalP"/>
    </source>
</evidence>
<organism evidence="2 3">
    <name type="scientific">Autumnicola musiva</name>
    <dbReference type="NCBI Taxonomy" id="3075589"/>
    <lineage>
        <taxon>Bacteria</taxon>
        <taxon>Pseudomonadati</taxon>
        <taxon>Bacteroidota</taxon>
        <taxon>Flavobacteriia</taxon>
        <taxon>Flavobacteriales</taxon>
        <taxon>Flavobacteriaceae</taxon>
        <taxon>Autumnicola</taxon>
    </lineage>
</organism>
<accession>A0ABU3D4F6</accession>
<dbReference type="Proteomes" id="UP001262582">
    <property type="component" value="Unassembled WGS sequence"/>
</dbReference>
<name>A0ABU3D4F6_9FLAO</name>
<sequence>MKKILLFFLMFFCVLQSNAQDDREQIKALKTAFITQELNMSNKIAQKFWPIYEEYENRRRQLHSEEDTKLLDTECINEQQAEKVLGEYLDIERKEYVIKKQLFQDLKEILSTKDIIKLHRLEDEFHKKLIREYRDRKRREEENRKK</sequence>
<evidence type="ECO:0008006" key="4">
    <source>
        <dbReference type="Google" id="ProtNLM"/>
    </source>
</evidence>
<dbReference type="EMBL" id="JAVRHK010000003">
    <property type="protein sequence ID" value="MDT0676279.1"/>
    <property type="molecule type" value="Genomic_DNA"/>
</dbReference>